<dbReference type="Proteomes" id="UP001153555">
    <property type="component" value="Unassembled WGS sequence"/>
</dbReference>
<keyword evidence="3" id="KW-1185">Reference proteome</keyword>
<protein>
    <recommendedName>
        <fullName evidence="1">Arabidopsis retrotransposon Orf1 C-terminal domain-containing protein</fullName>
    </recommendedName>
</protein>
<dbReference type="Pfam" id="PF03078">
    <property type="entry name" value="ATHILA"/>
    <property type="match status" value="1"/>
</dbReference>
<dbReference type="InterPro" id="IPR004312">
    <property type="entry name" value="ATHILA_Orf1_C"/>
</dbReference>
<dbReference type="EMBL" id="CACSLK010024474">
    <property type="protein sequence ID" value="CAA0822981.1"/>
    <property type="molecule type" value="Genomic_DNA"/>
</dbReference>
<dbReference type="AlphaFoldDB" id="A0A9N7RDD5"/>
<feature type="domain" description="Arabidopsis retrotransposon Orf1 C-terminal" evidence="1">
    <location>
        <begin position="1"/>
        <end position="115"/>
    </location>
</feature>
<evidence type="ECO:0000313" key="3">
    <source>
        <dbReference type="Proteomes" id="UP001153555"/>
    </source>
</evidence>
<organism evidence="2 3">
    <name type="scientific">Striga hermonthica</name>
    <name type="common">Purple witchweed</name>
    <name type="synonym">Buchnera hermonthica</name>
    <dbReference type="NCBI Taxonomy" id="68872"/>
    <lineage>
        <taxon>Eukaryota</taxon>
        <taxon>Viridiplantae</taxon>
        <taxon>Streptophyta</taxon>
        <taxon>Embryophyta</taxon>
        <taxon>Tracheophyta</taxon>
        <taxon>Spermatophyta</taxon>
        <taxon>Magnoliopsida</taxon>
        <taxon>eudicotyledons</taxon>
        <taxon>Gunneridae</taxon>
        <taxon>Pentapetalae</taxon>
        <taxon>asterids</taxon>
        <taxon>lamiids</taxon>
        <taxon>Lamiales</taxon>
        <taxon>Orobanchaceae</taxon>
        <taxon>Buchnereae</taxon>
        <taxon>Striga</taxon>
    </lineage>
</organism>
<evidence type="ECO:0000259" key="1">
    <source>
        <dbReference type="Pfam" id="PF03078"/>
    </source>
</evidence>
<feature type="non-terminal residue" evidence="2">
    <location>
        <position position="120"/>
    </location>
</feature>
<feature type="non-terminal residue" evidence="2">
    <location>
        <position position="1"/>
    </location>
</feature>
<accession>A0A9N7RDD5</accession>
<proteinExistence type="predicted"/>
<name>A0A9N7RDD5_STRHE</name>
<evidence type="ECO:0000313" key="2">
    <source>
        <dbReference type="EMBL" id="CAA0822981.1"/>
    </source>
</evidence>
<gene>
    <name evidence="2" type="ORF">SHERM_20206</name>
</gene>
<reference evidence="2" key="1">
    <citation type="submission" date="2019-12" db="EMBL/GenBank/DDBJ databases">
        <authorList>
            <person name="Scholes J."/>
        </authorList>
    </citation>
    <scope>NUCLEOTIDE SEQUENCE</scope>
</reference>
<comment type="caution">
    <text evidence="2">The sequence shown here is derived from an EMBL/GenBank/DDBJ whole genome shotgun (WGS) entry which is preliminary data.</text>
</comment>
<sequence>FLATLEVEKTGYDQMVKTMKFRFDNKSYTINTKTLEKDIYQASKDPNLPSSFNANDVWSLIAETPTHPAPRYIPKSTKATSIRNPVLRFLQKVVASTIFARGEMGGCSLRELTAIWCMLK</sequence>
<dbReference type="OrthoDB" id="914256at2759"/>